<organism evidence="2 3">
    <name type="scientific">Dillenia turbinata</name>
    <dbReference type="NCBI Taxonomy" id="194707"/>
    <lineage>
        <taxon>Eukaryota</taxon>
        <taxon>Viridiplantae</taxon>
        <taxon>Streptophyta</taxon>
        <taxon>Embryophyta</taxon>
        <taxon>Tracheophyta</taxon>
        <taxon>Spermatophyta</taxon>
        <taxon>Magnoliopsida</taxon>
        <taxon>eudicotyledons</taxon>
        <taxon>Gunneridae</taxon>
        <taxon>Pentapetalae</taxon>
        <taxon>Dilleniales</taxon>
        <taxon>Dilleniaceae</taxon>
        <taxon>Dillenia</taxon>
    </lineage>
</organism>
<comment type="caution">
    <text evidence="2">The sequence shown here is derived from an EMBL/GenBank/DDBJ whole genome shotgun (WGS) entry which is preliminary data.</text>
</comment>
<gene>
    <name evidence="2" type="ORF">RJ641_011339</name>
</gene>
<feature type="compositionally biased region" description="Pro residues" evidence="1">
    <location>
        <begin position="8"/>
        <end position="22"/>
    </location>
</feature>
<proteinExistence type="predicted"/>
<evidence type="ECO:0000313" key="3">
    <source>
        <dbReference type="Proteomes" id="UP001370490"/>
    </source>
</evidence>
<dbReference type="PANTHER" id="PTHR31865:SF1">
    <property type="entry name" value="INSERTASE, PUTATIVE (DUF1685)-RELATED"/>
    <property type="match status" value="1"/>
</dbReference>
<keyword evidence="3" id="KW-1185">Reference proteome</keyword>
<evidence type="ECO:0000313" key="2">
    <source>
        <dbReference type="EMBL" id="KAK6923035.1"/>
    </source>
</evidence>
<dbReference type="PANTHER" id="PTHR31865">
    <property type="entry name" value="OSJNBA0071G03.3 PROTEIN"/>
    <property type="match status" value="1"/>
</dbReference>
<dbReference type="AlphaFoldDB" id="A0AAN8UVZ9"/>
<name>A0AAN8UVZ9_9MAGN</name>
<feature type="region of interest" description="Disordered" evidence="1">
    <location>
        <begin position="138"/>
        <end position="164"/>
    </location>
</feature>
<protein>
    <submittedName>
        <fullName evidence="2">Uncharacterized protein</fullName>
    </submittedName>
</protein>
<accession>A0AAN8UVZ9</accession>
<sequence>MTGHQAPSPSPSPSPPPPPPPPHLHRQPLPRPSAPLYKQKSWSPDMYRDEAWQRRKGRHNNLPRRGNNQHLVRSKSVTDEDLDDLKACVELGFGFNSPDMDVDRRLSDTLPALELYYAVNKNYYDSVSKSASSSSSSLTLPSECENDSSSPTGSPHTIVSPGDDPKTVKTRLRHWAQVVACSVYLFCDLFLSGSSMDPSETIAADYFCHASC</sequence>
<evidence type="ECO:0000256" key="1">
    <source>
        <dbReference type="SAM" id="MobiDB-lite"/>
    </source>
</evidence>
<feature type="compositionally biased region" description="Polar residues" evidence="1">
    <location>
        <begin position="147"/>
        <end position="157"/>
    </location>
</feature>
<reference evidence="2 3" key="1">
    <citation type="submission" date="2023-12" db="EMBL/GenBank/DDBJ databases">
        <title>A high-quality genome assembly for Dillenia turbinata (Dilleniales).</title>
        <authorList>
            <person name="Chanderbali A."/>
        </authorList>
    </citation>
    <scope>NUCLEOTIDE SEQUENCE [LARGE SCALE GENOMIC DNA]</scope>
    <source>
        <strain evidence="2">LSX21</strain>
        <tissue evidence="2">Leaf</tissue>
    </source>
</reference>
<feature type="region of interest" description="Disordered" evidence="1">
    <location>
        <begin position="1"/>
        <end position="78"/>
    </location>
</feature>
<dbReference type="InterPro" id="IPR012881">
    <property type="entry name" value="DUF1685"/>
</dbReference>
<dbReference type="EMBL" id="JBAMMX010000018">
    <property type="protein sequence ID" value="KAK6923035.1"/>
    <property type="molecule type" value="Genomic_DNA"/>
</dbReference>
<dbReference type="Proteomes" id="UP001370490">
    <property type="component" value="Unassembled WGS sequence"/>
</dbReference>
<dbReference type="Pfam" id="PF07939">
    <property type="entry name" value="DUF1685"/>
    <property type="match status" value="1"/>
</dbReference>